<organism evidence="2 3">
    <name type="scientific">Cellulomonas cellasea</name>
    <dbReference type="NCBI Taxonomy" id="43670"/>
    <lineage>
        <taxon>Bacteria</taxon>
        <taxon>Bacillati</taxon>
        <taxon>Actinomycetota</taxon>
        <taxon>Actinomycetes</taxon>
        <taxon>Micrococcales</taxon>
        <taxon>Cellulomonadaceae</taxon>
        <taxon>Cellulomonas</taxon>
    </lineage>
</organism>
<keyword evidence="3" id="KW-1185">Reference proteome</keyword>
<proteinExistence type="predicted"/>
<dbReference type="AlphaFoldDB" id="A0A4Y3KWL4"/>
<comment type="caution">
    <text evidence="2">The sequence shown here is derived from an EMBL/GenBank/DDBJ whole genome shotgun (WGS) entry which is preliminary data.</text>
</comment>
<accession>A0A4Y3KWL4</accession>
<dbReference type="EMBL" id="BJLR01000013">
    <property type="protein sequence ID" value="GEA87248.1"/>
    <property type="molecule type" value="Genomic_DNA"/>
</dbReference>
<evidence type="ECO:0000256" key="1">
    <source>
        <dbReference type="SAM" id="Phobius"/>
    </source>
</evidence>
<name>A0A4Y3KWL4_9CELL</name>
<evidence type="ECO:0000313" key="2">
    <source>
        <dbReference type="EMBL" id="GEA87248.1"/>
    </source>
</evidence>
<dbReference type="RefSeq" id="WP_141372079.1">
    <property type="nucleotide sequence ID" value="NZ_BJLR01000013.1"/>
</dbReference>
<gene>
    <name evidence="2" type="ORF">CCE01nite_11970</name>
</gene>
<protein>
    <submittedName>
        <fullName evidence="2">Uncharacterized protein</fullName>
    </submittedName>
</protein>
<keyword evidence="1" id="KW-0472">Membrane</keyword>
<reference evidence="2" key="1">
    <citation type="submission" date="2019-06" db="EMBL/GenBank/DDBJ databases">
        <title>Whole genome shotgun sequence of Cellulomonas cellasea NBRC 3753.</title>
        <authorList>
            <person name="Hosoyama A."/>
            <person name="Uohara A."/>
            <person name="Ohji S."/>
            <person name="Ichikawa N."/>
        </authorList>
    </citation>
    <scope>NUCLEOTIDE SEQUENCE [LARGE SCALE GENOMIC DNA]</scope>
    <source>
        <strain evidence="2">NBRC 3753</strain>
    </source>
</reference>
<sequence length="359" mass="39384">MTGMAESAAAVGTQIGRYFSLASLLPSALFIVWLLALQGAASPFAGFDPDGAVEALTSWSLEKTGIVLGASLLLGLVVHPLLFATTQLLEGYWGPRPFAVRLAAALALRHRARQHRLEERSAEVGRQMRRELDESIREEIGEAEFARLAERVRERRAIQSRSPEGAAVHDLVIARDAMKKVLAEMPRDADRLLPTRLGNALRRVEDSVGSQYGLRLITVAPHLAVSAAPSRMSYIDDAREQMDVSIRLSFFGLAATVITTVWLLGAGWWLLLALVPYAFAYLTYRGAVAAAGEWGAAMAACMDLDRFTMYDLMNVERPTDTDAEGVQNAALMRLLQGQHVFLRYRREAAGEPGRPHDTA</sequence>
<keyword evidence="1" id="KW-0812">Transmembrane</keyword>
<feature type="transmembrane region" description="Helical" evidence="1">
    <location>
        <begin position="21"/>
        <end position="45"/>
    </location>
</feature>
<dbReference type="Proteomes" id="UP000317046">
    <property type="component" value="Unassembled WGS sequence"/>
</dbReference>
<evidence type="ECO:0000313" key="3">
    <source>
        <dbReference type="Proteomes" id="UP000317046"/>
    </source>
</evidence>
<feature type="transmembrane region" description="Helical" evidence="1">
    <location>
        <begin position="248"/>
        <end position="270"/>
    </location>
</feature>
<feature type="transmembrane region" description="Helical" evidence="1">
    <location>
        <begin position="65"/>
        <end position="84"/>
    </location>
</feature>
<keyword evidence="1" id="KW-1133">Transmembrane helix</keyword>